<dbReference type="Proteomes" id="UP000306416">
    <property type="component" value="Unassembled WGS sequence"/>
</dbReference>
<sequence>MSKENIVHFVGAGPGDAELITVKGARLLGEADVVVYAGSLVDRELVRTYAPNARVWDSAGMDLEETTAVLAEAIVEGQRVVRLHTGDPSIYGAIQEQMEELDRLGIGYDVVPGVTSAFAAAAALKQELTLPEVSQTVVITRLAGRTPVPEREQLSSIARIGATLVIYLSVSMIGKVVEELLSGAYTEETPVAVVAKASWADEQVITGTLADIAAKVAEAGIVKQALIVVGDVLRARSEGMKAKSLLYDKGFTHGCRG</sequence>
<dbReference type="Gene3D" id="3.30.950.10">
    <property type="entry name" value="Methyltransferase, Cobalt-precorrin-4 Transmethylase, Domain 2"/>
    <property type="match status" value="1"/>
</dbReference>
<evidence type="ECO:0000256" key="5">
    <source>
        <dbReference type="ARBA" id="ARBA00022679"/>
    </source>
</evidence>
<dbReference type="InterPro" id="IPR035996">
    <property type="entry name" value="4pyrrol_Methylase_sf"/>
</dbReference>
<dbReference type="AlphaFoldDB" id="A0A4S1CP64"/>
<dbReference type="EMBL" id="SRSC01000001">
    <property type="protein sequence ID" value="TGU75130.1"/>
    <property type="molecule type" value="Genomic_DNA"/>
</dbReference>
<dbReference type="GO" id="GO:0032259">
    <property type="term" value="P:methylation"/>
    <property type="evidence" value="ECO:0007669"/>
    <property type="project" value="UniProtKB-KW"/>
</dbReference>
<accession>A0A4S1CP64</accession>
<feature type="domain" description="Tetrapyrrole methylase" evidence="8">
    <location>
        <begin position="7"/>
        <end position="212"/>
    </location>
</feature>
<dbReference type="InterPro" id="IPR000878">
    <property type="entry name" value="4pyrrol_Mease"/>
</dbReference>
<dbReference type="RefSeq" id="WP_135869437.1">
    <property type="nucleotide sequence ID" value="NZ_SRSC01000001.1"/>
</dbReference>
<dbReference type="PANTHER" id="PTHR45790">
    <property type="entry name" value="SIROHEME SYNTHASE-RELATED"/>
    <property type="match status" value="1"/>
</dbReference>
<dbReference type="SUPFAM" id="SSF53790">
    <property type="entry name" value="Tetrapyrrole methylase"/>
    <property type="match status" value="1"/>
</dbReference>
<evidence type="ECO:0000256" key="2">
    <source>
        <dbReference type="ARBA" id="ARBA00005879"/>
    </source>
</evidence>
<name>A0A4S1CP64_9BACT</name>
<dbReference type="EC" id="2.1.1.133" evidence="9"/>
<evidence type="ECO:0000256" key="4">
    <source>
        <dbReference type="ARBA" id="ARBA00022603"/>
    </source>
</evidence>
<dbReference type="PROSITE" id="PS00840">
    <property type="entry name" value="SUMT_2"/>
    <property type="match status" value="1"/>
</dbReference>
<dbReference type="UniPathway" id="UPA00148"/>
<keyword evidence="6" id="KW-0949">S-adenosyl-L-methionine</keyword>
<evidence type="ECO:0000259" key="8">
    <source>
        <dbReference type="Pfam" id="PF00590"/>
    </source>
</evidence>
<organism evidence="9 10">
    <name type="scientific">Geomonas terrae</name>
    <dbReference type="NCBI Taxonomy" id="2562681"/>
    <lineage>
        <taxon>Bacteria</taxon>
        <taxon>Pseudomonadati</taxon>
        <taxon>Thermodesulfobacteriota</taxon>
        <taxon>Desulfuromonadia</taxon>
        <taxon>Geobacterales</taxon>
        <taxon>Geobacteraceae</taxon>
        <taxon>Geomonas</taxon>
    </lineage>
</organism>
<dbReference type="PANTHER" id="PTHR45790:SF4">
    <property type="entry name" value="COBALT-PRECORRIN-4 C(11)-METHYLTRANSFERASE"/>
    <property type="match status" value="1"/>
</dbReference>
<comment type="pathway">
    <text evidence="1">Cofactor biosynthesis; adenosylcobalamin biosynthesis.</text>
</comment>
<dbReference type="PROSITE" id="PS00839">
    <property type="entry name" value="SUMT_1"/>
    <property type="match status" value="1"/>
</dbReference>
<gene>
    <name evidence="9" type="primary">cobM</name>
    <name evidence="9" type="ORF">E4633_06665</name>
</gene>
<keyword evidence="10" id="KW-1185">Reference proteome</keyword>
<dbReference type="InterPro" id="IPR006362">
    <property type="entry name" value="Cbl_synth_CobM/CibF"/>
</dbReference>
<keyword evidence="3" id="KW-0169">Cobalamin biosynthesis</keyword>
<evidence type="ECO:0000256" key="6">
    <source>
        <dbReference type="ARBA" id="ARBA00022691"/>
    </source>
</evidence>
<evidence type="ECO:0000256" key="3">
    <source>
        <dbReference type="ARBA" id="ARBA00022573"/>
    </source>
</evidence>
<reference evidence="9 10" key="1">
    <citation type="submission" date="2019-04" db="EMBL/GenBank/DDBJ databases">
        <title>Geobacter oryzae sp. nov., ferric-reducing bacteria isolated from paddy soil.</title>
        <authorList>
            <person name="Xu Z."/>
            <person name="Masuda Y."/>
            <person name="Itoh H."/>
            <person name="Senoo K."/>
        </authorList>
    </citation>
    <scope>NUCLEOTIDE SEQUENCE [LARGE SCALE GENOMIC DNA]</scope>
    <source>
        <strain evidence="9 10">Red111</strain>
    </source>
</reference>
<dbReference type="CDD" id="cd11641">
    <property type="entry name" value="Precorrin-4_C11-MT"/>
    <property type="match status" value="1"/>
</dbReference>
<comment type="caution">
    <text evidence="9">The sequence shown here is derived from an EMBL/GenBank/DDBJ whole genome shotgun (WGS) entry which is preliminary data.</text>
</comment>
<dbReference type="GO" id="GO:0046026">
    <property type="term" value="F:precorrin-4 C11-methyltransferase activity"/>
    <property type="evidence" value="ECO:0007669"/>
    <property type="project" value="UniProtKB-EC"/>
</dbReference>
<dbReference type="NCBIfam" id="TIGR01465">
    <property type="entry name" value="cobM_cbiF"/>
    <property type="match status" value="1"/>
</dbReference>
<comment type="similarity">
    <text evidence="2 7">Belongs to the precorrin methyltransferase family.</text>
</comment>
<evidence type="ECO:0000313" key="9">
    <source>
        <dbReference type="EMBL" id="TGU75130.1"/>
    </source>
</evidence>
<dbReference type="Gene3D" id="3.40.1010.10">
    <property type="entry name" value="Cobalt-precorrin-4 Transmethylase, Domain 1"/>
    <property type="match status" value="1"/>
</dbReference>
<evidence type="ECO:0000313" key="10">
    <source>
        <dbReference type="Proteomes" id="UP000306416"/>
    </source>
</evidence>
<dbReference type="GO" id="GO:0009236">
    <property type="term" value="P:cobalamin biosynthetic process"/>
    <property type="evidence" value="ECO:0007669"/>
    <property type="project" value="UniProtKB-UniPathway"/>
</dbReference>
<dbReference type="InterPro" id="IPR014776">
    <property type="entry name" value="4pyrrole_Mease_sub2"/>
</dbReference>
<dbReference type="InterPro" id="IPR050161">
    <property type="entry name" value="Siro_Cobalamin_biosynth"/>
</dbReference>
<evidence type="ECO:0000256" key="7">
    <source>
        <dbReference type="RuleBase" id="RU003960"/>
    </source>
</evidence>
<dbReference type="InterPro" id="IPR014777">
    <property type="entry name" value="4pyrrole_Mease_sub1"/>
</dbReference>
<keyword evidence="4 7" id="KW-0489">Methyltransferase</keyword>
<dbReference type="InterPro" id="IPR003043">
    <property type="entry name" value="Uropor_MeTrfase_CS"/>
</dbReference>
<dbReference type="Pfam" id="PF00590">
    <property type="entry name" value="TP_methylase"/>
    <property type="match status" value="1"/>
</dbReference>
<protein>
    <submittedName>
        <fullName evidence="9">Precorrin-4 C(11)-methyltransferase</fullName>
        <ecNumber evidence="9">2.1.1.133</ecNumber>
    </submittedName>
</protein>
<keyword evidence="5 7" id="KW-0808">Transferase</keyword>
<proteinExistence type="inferred from homology"/>
<evidence type="ECO:0000256" key="1">
    <source>
        <dbReference type="ARBA" id="ARBA00004953"/>
    </source>
</evidence>